<organism evidence="2 3">
    <name type="scientific">Eragrostis curvula</name>
    <name type="common">weeping love grass</name>
    <dbReference type="NCBI Taxonomy" id="38414"/>
    <lineage>
        <taxon>Eukaryota</taxon>
        <taxon>Viridiplantae</taxon>
        <taxon>Streptophyta</taxon>
        <taxon>Embryophyta</taxon>
        <taxon>Tracheophyta</taxon>
        <taxon>Spermatophyta</taxon>
        <taxon>Magnoliopsida</taxon>
        <taxon>Liliopsida</taxon>
        <taxon>Poales</taxon>
        <taxon>Poaceae</taxon>
        <taxon>PACMAD clade</taxon>
        <taxon>Chloridoideae</taxon>
        <taxon>Eragrostideae</taxon>
        <taxon>Eragrostidinae</taxon>
        <taxon>Eragrostis</taxon>
    </lineage>
</organism>
<feature type="compositionally biased region" description="Polar residues" evidence="1">
    <location>
        <begin position="272"/>
        <end position="284"/>
    </location>
</feature>
<comment type="caution">
    <text evidence="2">The sequence shown here is derived from an EMBL/GenBank/DDBJ whole genome shotgun (WGS) entry which is preliminary data.</text>
</comment>
<evidence type="ECO:0000313" key="3">
    <source>
        <dbReference type="Proteomes" id="UP000324897"/>
    </source>
</evidence>
<dbReference type="Gramene" id="TVU18731">
    <property type="protein sequence ID" value="TVU18731"/>
    <property type="gene ID" value="EJB05_34843"/>
</dbReference>
<dbReference type="PANTHER" id="PTHR33063">
    <property type="entry name" value="OS02G0583500 PROTEIN"/>
    <property type="match status" value="1"/>
</dbReference>
<feature type="region of interest" description="Disordered" evidence="1">
    <location>
        <begin position="228"/>
        <end position="295"/>
    </location>
</feature>
<proteinExistence type="predicted"/>
<dbReference type="Proteomes" id="UP000324897">
    <property type="component" value="Chromosome 7"/>
</dbReference>
<dbReference type="AlphaFoldDB" id="A0A5J9U6F8"/>
<dbReference type="EMBL" id="RWGY01000029">
    <property type="protein sequence ID" value="TVU18731.1"/>
    <property type="molecule type" value="Genomic_DNA"/>
</dbReference>
<dbReference type="PANTHER" id="PTHR33063:SF16">
    <property type="entry name" value="OS02G0241300 PROTEIN"/>
    <property type="match status" value="1"/>
</dbReference>
<evidence type="ECO:0000256" key="1">
    <source>
        <dbReference type="SAM" id="MobiDB-lite"/>
    </source>
</evidence>
<sequence>MQAAKLASESGIILRNHIPPHWKDYKKDATHLKELMGKVAAQFTIDIEDKAVKNACTDLLKGGQRQLRYQLKKTYFDGVPANEVPTTTPVTRMTDDQWKALVEMWSSSKHKEKCVANKKNREKVQFHQSTGNRMKYKDVEPNAIDMFEECHNSTKTGMSEAVKAQMKAIVDEPAPEGKEPKTPAEAVAQTAVPKRSSKARVHELEAQVEAEKQCSAELREKLALDKKVMESEAAREKEREEMAQARKKEQEEMEEAIKKQKEEMAELRKQYEATNNLQKCSPNRPTGGRLELVAR</sequence>
<feature type="non-terminal residue" evidence="2">
    <location>
        <position position="1"/>
    </location>
</feature>
<accession>A0A5J9U6F8</accession>
<gene>
    <name evidence="2" type="ORF">EJB05_34843</name>
</gene>
<keyword evidence="3" id="KW-1185">Reference proteome</keyword>
<name>A0A5J9U6F8_9POAL</name>
<dbReference type="OrthoDB" id="1270396at2759"/>
<protein>
    <submittedName>
        <fullName evidence="2">Uncharacterized protein</fullName>
    </submittedName>
</protein>
<evidence type="ECO:0000313" key="2">
    <source>
        <dbReference type="EMBL" id="TVU18731.1"/>
    </source>
</evidence>
<feature type="compositionally biased region" description="Basic and acidic residues" evidence="1">
    <location>
        <begin position="228"/>
        <end position="271"/>
    </location>
</feature>
<reference evidence="2 3" key="1">
    <citation type="journal article" date="2019" name="Sci. Rep.">
        <title>A high-quality genome of Eragrostis curvula grass provides insights into Poaceae evolution and supports new strategies to enhance forage quality.</title>
        <authorList>
            <person name="Carballo J."/>
            <person name="Santos B.A.C.M."/>
            <person name="Zappacosta D."/>
            <person name="Garbus I."/>
            <person name="Selva J.P."/>
            <person name="Gallo C.A."/>
            <person name="Diaz A."/>
            <person name="Albertini E."/>
            <person name="Caccamo M."/>
            <person name="Echenique V."/>
        </authorList>
    </citation>
    <scope>NUCLEOTIDE SEQUENCE [LARGE SCALE GENOMIC DNA]</scope>
    <source>
        <strain evidence="3">cv. Victoria</strain>
        <tissue evidence="2">Leaf</tissue>
    </source>
</reference>